<sequence>MTLPAGWDTGSVSTDDIELQYYATGSGPPIVFAHGLFDNGRRWVPLGSDLAADYRVIAYDARGHGRSSAPETGYEIDDRVADLVGIVTGLELRNPILVGHSMGGATAAWAAAARPDLPAGLVLADPSRFHGYPDIDVEEARRMGRERLRESKELSIEERIDEYYDDVEADADHHRRLAAAADECSPHVVKTAQDHEPVARAFDDIECPTLVLRHDADIDDRVTDLNAAERLADGRLVHVPDAGHYVFRDAPDAATAELRTFLDRL</sequence>
<proteinExistence type="predicted"/>
<dbReference type="PANTHER" id="PTHR43798:SF33">
    <property type="entry name" value="HYDROLASE, PUTATIVE (AFU_ORTHOLOGUE AFUA_2G14860)-RELATED"/>
    <property type="match status" value="1"/>
</dbReference>
<dbReference type="HOGENOM" id="CLU_020336_50_4_2"/>
<keyword evidence="3" id="KW-1185">Reference proteome</keyword>
<dbReference type="AlphaFoldDB" id="L0I6U6"/>
<evidence type="ECO:0000313" key="3">
    <source>
        <dbReference type="Proteomes" id="UP000010846"/>
    </source>
</evidence>
<keyword evidence="2" id="KW-0808">Transferase</keyword>
<keyword evidence="2" id="KW-0012">Acyltransferase</keyword>
<keyword evidence="2" id="KW-0378">Hydrolase</keyword>
<dbReference type="PANTHER" id="PTHR43798">
    <property type="entry name" value="MONOACYLGLYCEROL LIPASE"/>
    <property type="match status" value="1"/>
</dbReference>
<dbReference type="InterPro" id="IPR029058">
    <property type="entry name" value="AB_hydrolase_fold"/>
</dbReference>
<dbReference type="KEGG" id="hru:Halru_0633"/>
<dbReference type="GeneID" id="14375940"/>
<evidence type="ECO:0000259" key="1">
    <source>
        <dbReference type="Pfam" id="PF12697"/>
    </source>
</evidence>
<dbReference type="PRINTS" id="PR00111">
    <property type="entry name" value="ABHYDROLASE"/>
</dbReference>
<evidence type="ECO:0000313" key="2">
    <source>
        <dbReference type="EMBL" id="AGB15260.1"/>
    </source>
</evidence>
<gene>
    <name evidence="2" type="ordered locus">Halru_0633</name>
</gene>
<reference evidence="2" key="1">
    <citation type="submission" date="2011-09" db="EMBL/GenBank/DDBJ databases">
        <title>Complete sequence of Halovivax ruber XH-70.</title>
        <authorList>
            <consortium name="US DOE Joint Genome Institute"/>
            <person name="Lucas S."/>
            <person name="Han J."/>
            <person name="Lapidus A."/>
            <person name="Cheng J.-F."/>
            <person name="Goodwin L."/>
            <person name="Pitluck S."/>
            <person name="Peters L."/>
            <person name="Mikhailova N."/>
            <person name="Davenport K."/>
            <person name="Detter J.C."/>
            <person name="Han C."/>
            <person name="Tapia R."/>
            <person name="Land M."/>
            <person name="Hauser L."/>
            <person name="Kyrpides N."/>
            <person name="Ivanova N."/>
            <person name="Pagani I."/>
            <person name="Sproer C."/>
            <person name="Anderson I."/>
            <person name="Woyke T."/>
        </authorList>
    </citation>
    <scope>NUCLEOTIDE SEQUENCE</scope>
    <source>
        <strain evidence="2">XH-70</strain>
    </source>
</reference>
<dbReference type="SUPFAM" id="SSF53474">
    <property type="entry name" value="alpha/beta-Hydrolases"/>
    <property type="match status" value="1"/>
</dbReference>
<protein>
    <submittedName>
        <fullName evidence="2">Putative hydrolase or acyltransferase of alpha/beta superfamily</fullName>
    </submittedName>
</protein>
<dbReference type="InterPro" id="IPR050266">
    <property type="entry name" value="AB_hydrolase_sf"/>
</dbReference>
<dbReference type="Gene3D" id="3.40.50.1820">
    <property type="entry name" value="alpha/beta hydrolase"/>
    <property type="match status" value="1"/>
</dbReference>
<dbReference type="InterPro" id="IPR000073">
    <property type="entry name" value="AB_hydrolase_1"/>
</dbReference>
<dbReference type="EMBL" id="CP003050">
    <property type="protein sequence ID" value="AGB15260.1"/>
    <property type="molecule type" value="Genomic_DNA"/>
</dbReference>
<organism evidence="2 3">
    <name type="scientific">Halovivax ruber (strain DSM 18193 / JCM 13892 / XH-70)</name>
    <dbReference type="NCBI Taxonomy" id="797302"/>
    <lineage>
        <taxon>Archaea</taxon>
        <taxon>Methanobacteriati</taxon>
        <taxon>Methanobacteriota</taxon>
        <taxon>Stenosarchaea group</taxon>
        <taxon>Halobacteria</taxon>
        <taxon>Halobacteriales</taxon>
        <taxon>Natrialbaceae</taxon>
        <taxon>Halovivax</taxon>
    </lineage>
</organism>
<dbReference type="GO" id="GO:0016020">
    <property type="term" value="C:membrane"/>
    <property type="evidence" value="ECO:0007669"/>
    <property type="project" value="TreeGrafter"/>
</dbReference>
<dbReference type="GO" id="GO:0016746">
    <property type="term" value="F:acyltransferase activity"/>
    <property type="evidence" value="ECO:0007669"/>
    <property type="project" value="UniProtKB-KW"/>
</dbReference>
<dbReference type="GO" id="GO:0016787">
    <property type="term" value="F:hydrolase activity"/>
    <property type="evidence" value="ECO:0007669"/>
    <property type="project" value="UniProtKB-KW"/>
</dbReference>
<dbReference type="OrthoDB" id="7466at2157"/>
<dbReference type="RefSeq" id="WP_015299940.1">
    <property type="nucleotide sequence ID" value="NC_019964.1"/>
</dbReference>
<accession>L0I6U6</accession>
<name>L0I6U6_HALRX</name>
<dbReference type="Proteomes" id="UP000010846">
    <property type="component" value="Chromosome"/>
</dbReference>
<feature type="domain" description="AB hydrolase-1" evidence="1">
    <location>
        <begin position="30"/>
        <end position="257"/>
    </location>
</feature>
<dbReference type="eggNOG" id="arCOG01648">
    <property type="taxonomic scope" value="Archaea"/>
</dbReference>
<dbReference type="STRING" id="797302.Halru_0633"/>
<dbReference type="Pfam" id="PF12697">
    <property type="entry name" value="Abhydrolase_6"/>
    <property type="match status" value="1"/>
</dbReference>